<protein>
    <submittedName>
        <fullName evidence="1">Uncharacterized protein</fullName>
    </submittedName>
</protein>
<name>A0A7J9NWE7_METMI</name>
<proteinExistence type="predicted"/>
<dbReference type="RefSeq" id="WP_181501467.1">
    <property type="nucleotide sequence ID" value="NZ_JACDUH010000003.1"/>
</dbReference>
<comment type="caution">
    <text evidence="1">The sequence shown here is derived from an EMBL/GenBank/DDBJ whole genome shotgun (WGS) entry which is preliminary data.</text>
</comment>
<sequence length="118" mass="13532">MVETEFKINGKTMLVLDISVPNPRNPSVQVIGEVEGFTKTLSPGRTKVCKDVEPILNKLWILSGHNRPDCIIVDEYLTESLRDYLIQSLIEKTNYDVTDSVFKFTEQVQKELQIIVNY</sequence>
<accession>A0A7J9NWE7</accession>
<dbReference type="AlphaFoldDB" id="A0A7J9NWE7"/>
<organism evidence="1 2">
    <name type="scientific">Methanococcus maripaludis</name>
    <name type="common">Methanococcus deltae</name>
    <dbReference type="NCBI Taxonomy" id="39152"/>
    <lineage>
        <taxon>Archaea</taxon>
        <taxon>Methanobacteriati</taxon>
        <taxon>Methanobacteriota</taxon>
        <taxon>Methanomada group</taxon>
        <taxon>Methanococci</taxon>
        <taxon>Methanococcales</taxon>
        <taxon>Methanococcaceae</taxon>
        <taxon>Methanococcus</taxon>
    </lineage>
</organism>
<dbReference type="Proteomes" id="UP000564425">
    <property type="component" value="Unassembled WGS sequence"/>
</dbReference>
<reference evidence="1 2" key="1">
    <citation type="submission" date="2020-07" db="EMBL/GenBank/DDBJ databases">
        <title>Genomic Encyclopedia of Type Strains, Phase IV (KMG-V): Genome sequencing to study the core and pangenomes of soil and plant-associated prokaryotes.</title>
        <authorList>
            <person name="Whitman W."/>
        </authorList>
    </citation>
    <scope>NUCLEOTIDE SEQUENCE [LARGE SCALE GENOMIC DNA]</scope>
    <source>
        <strain evidence="1 2">A1</strain>
    </source>
</reference>
<evidence type="ECO:0000313" key="1">
    <source>
        <dbReference type="EMBL" id="MBA2851641.1"/>
    </source>
</evidence>
<dbReference type="EMBL" id="JACDUH010000003">
    <property type="protein sequence ID" value="MBA2851641.1"/>
    <property type="molecule type" value="Genomic_DNA"/>
</dbReference>
<gene>
    <name evidence="1" type="ORF">HNP86_001800</name>
</gene>
<evidence type="ECO:0000313" key="2">
    <source>
        <dbReference type="Proteomes" id="UP000564425"/>
    </source>
</evidence>